<evidence type="ECO:0000313" key="2">
    <source>
        <dbReference type="EMBL" id="EJW75415.1"/>
    </source>
</evidence>
<feature type="non-terminal residue" evidence="2">
    <location>
        <position position="1"/>
    </location>
</feature>
<gene>
    <name evidence="2" type="ORF">WUBG_13678</name>
</gene>
<dbReference type="AlphaFoldDB" id="J9AMA8"/>
<sequence length="62" mass="7142">IKLMYPTLVARAIIVFFVQAFGVSIIVRPSNAIDVINLNESNDEIMHKNLVQERMRIKMLIN</sequence>
<dbReference type="EMBL" id="ADBV01010592">
    <property type="protein sequence ID" value="EJW75415.1"/>
    <property type="molecule type" value="Genomic_DNA"/>
</dbReference>
<organism evidence="2 3">
    <name type="scientific">Wuchereria bancrofti</name>
    <dbReference type="NCBI Taxonomy" id="6293"/>
    <lineage>
        <taxon>Eukaryota</taxon>
        <taxon>Metazoa</taxon>
        <taxon>Ecdysozoa</taxon>
        <taxon>Nematoda</taxon>
        <taxon>Chromadorea</taxon>
        <taxon>Rhabditida</taxon>
        <taxon>Spirurina</taxon>
        <taxon>Spiruromorpha</taxon>
        <taxon>Filarioidea</taxon>
        <taxon>Onchocercidae</taxon>
        <taxon>Wuchereria</taxon>
    </lineage>
</organism>
<dbReference type="InterPro" id="IPR054291">
    <property type="entry name" value="DUF7027"/>
</dbReference>
<name>J9AMA8_WUCBA</name>
<reference evidence="3" key="1">
    <citation type="submission" date="2012-08" db="EMBL/GenBank/DDBJ databases">
        <title>The Genome Sequence of Wuchereria bancrofti.</title>
        <authorList>
            <person name="Nutman T.B."/>
            <person name="Fink D.L."/>
            <person name="Russ C."/>
            <person name="Young S."/>
            <person name="Zeng Q."/>
            <person name="Koehrsen M."/>
            <person name="Alvarado L."/>
            <person name="Berlin A."/>
            <person name="Chapman S.B."/>
            <person name="Chen Z."/>
            <person name="Freedman E."/>
            <person name="Gellesch M."/>
            <person name="Goldberg J."/>
            <person name="Griggs A."/>
            <person name="Gujja S."/>
            <person name="Heilman E.R."/>
            <person name="Heiman D."/>
            <person name="Hepburn T."/>
            <person name="Howarth C."/>
            <person name="Jen D."/>
            <person name="Larson L."/>
            <person name="Lewis B."/>
            <person name="Mehta T."/>
            <person name="Park D."/>
            <person name="Pearson M."/>
            <person name="Roberts A."/>
            <person name="Saif S."/>
            <person name="Shea T."/>
            <person name="Shenoy N."/>
            <person name="Sisk P."/>
            <person name="Stolte C."/>
            <person name="Sykes S."/>
            <person name="Walk T."/>
            <person name="White J."/>
            <person name="Yandava C."/>
            <person name="Haas B."/>
            <person name="Henn M.R."/>
            <person name="Nusbaum C."/>
            <person name="Birren B."/>
        </authorList>
    </citation>
    <scope>NUCLEOTIDE SEQUENCE [LARGE SCALE GENOMIC DNA]</scope>
    <source>
        <strain evidence="3">NA</strain>
    </source>
</reference>
<comment type="caution">
    <text evidence="2">The sequence shown here is derived from an EMBL/GenBank/DDBJ whole genome shotgun (WGS) entry which is preliminary data.</text>
</comment>
<proteinExistence type="predicted"/>
<dbReference type="Proteomes" id="UP000004810">
    <property type="component" value="Unassembled WGS sequence"/>
</dbReference>
<evidence type="ECO:0000259" key="1">
    <source>
        <dbReference type="Pfam" id="PF22954"/>
    </source>
</evidence>
<feature type="domain" description="DUF7027" evidence="1">
    <location>
        <begin position="2"/>
        <end position="32"/>
    </location>
</feature>
<accession>J9AMA8</accession>
<dbReference type="Pfam" id="PF22954">
    <property type="entry name" value="DUF7027"/>
    <property type="match status" value="1"/>
</dbReference>
<protein>
    <recommendedName>
        <fullName evidence="1">DUF7027 domain-containing protein</fullName>
    </recommendedName>
</protein>
<evidence type="ECO:0000313" key="3">
    <source>
        <dbReference type="Proteomes" id="UP000004810"/>
    </source>
</evidence>